<dbReference type="Proteomes" id="UP000317648">
    <property type="component" value="Chromosome"/>
</dbReference>
<evidence type="ECO:0000256" key="1">
    <source>
        <dbReference type="SAM" id="SignalP"/>
    </source>
</evidence>
<protein>
    <recommendedName>
        <fullName evidence="4">Peptidase C-terminal archaeal/bacterial domain-containing protein</fullName>
    </recommendedName>
</protein>
<evidence type="ECO:0008006" key="4">
    <source>
        <dbReference type="Google" id="ProtNLM"/>
    </source>
</evidence>
<dbReference type="AlphaFoldDB" id="A0A518E0F8"/>
<proteinExistence type="predicted"/>
<keyword evidence="3" id="KW-1185">Reference proteome</keyword>
<reference evidence="2 3" key="1">
    <citation type="submission" date="2019-02" db="EMBL/GenBank/DDBJ databases">
        <title>Deep-cultivation of Planctomycetes and their phenomic and genomic characterization uncovers novel biology.</title>
        <authorList>
            <person name="Wiegand S."/>
            <person name="Jogler M."/>
            <person name="Boedeker C."/>
            <person name="Pinto D."/>
            <person name="Vollmers J."/>
            <person name="Rivas-Marin E."/>
            <person name="Kohn T."/>
            <person name="Peeters S.H."/>
            <person name="Heuer A."/>
            <person name="Rast P."/>
            <person name="Oberbeckmann S."/>
            <person name="Bunk B."/>
            <person name="Jeske O."/>
            <person name="Meyerdierks A."/>
            <person name="Storesund J.E."/>
            <person name="Kallscheuer N."/>
            <person name="Luecker S."/>
            <person name="Lage O.M."/>
            <person name="Pohl T."/>
            <person name="Merkel B.J."/>
            <person name="Hornburger P."/>
            <person name="Mueller R.-W."/>
            <person name="Bruemmer F."/>
            <person name="Labrenz M."/>
            <person name="Spormann A.M."/>
            <person name="Op den Camp H."/>
            <person name="Overmann J."/>
            <person name="Amann R."/>
            <person name="Jetten M.S.M."/>
            <person name="Mascher T."/>
            <person name="Medema M.H."/>
            <person name="Devos D.P."/>
            <person name="Kaster A.-K."/>
            <person name="Ovreas L."/>
            <person name="Rohde M."/>
            <person name="Galperin M.Y."/>
            <person name="Jogler C."/>
        </authorList>
    </citation>
    <scope>NUCLEOTIDE SEQUENCE [LARGE SCALE GENOMIC DNA]</scope>
    <source>
        <strain evidence="2 3">Pla85_3_4</strain>
    </source>
</reference>
<dbReference type="EMBL" id="CP036433">
    <property type="protein sequence ID" value="QDU97559.1"/>
    <property type="molecule type" value="Genomic_DNA"/>
</dbReference>
<name>A0A518E0F8_9BACT</name>
<sequence precursor="true">MSRLFAVCSLLLLRFCLTDAVCQAAPFVEQVDPPVLQRGVANQITLRGRELDQAIDLWTSVPGEPLQIVPLGESTPTEARFEVTPPSSAPLGLYGLRLATRHGLGNVHLFLLEELPVSRRPDTNEPVALTAPVCMAAPCRSAAIDRYTLDVKAGQRLSFEVVGSRLGKDYDPLVTLRNPAGQQIAQHDNDVGLFFDCRFSHTFAETGVHTIEVSDCRYQGDEHWNYLLRVGDFPAARWLLPSSLPPDSQQTVQLPESPATPQQIDTPEVAWQREAYREIRTPGGTAAWAPLAIRVGENFLESEPNDQPDQATPVPIPAPGPFVMHGLFDRAGDVDWFALELKKGQSLSFTGVSRDLGGAADLELALVDPNGRELRRIDEVAQKVREISYRWEARFDMNINADGVYQLLVRDMASDGGPGFGYRVEVAELAPSLDLFAEHARLTVPQESWQPIAITAQRTRCAGPIELTLLGAPAGVSLEPSVIPADASEIVCRLQASGEAPLQVGSFQIVGRWRSDDGEQTAVALVQTHPAIDQIEVDKDNLRSEPRENQVSLPPSLTDRFALQITPPTPFTIELPAAETVMTKYQTARFPIVVVRQPAFDGPVDFTATGGQIGDESESREQVYVHLPTAVADQPQVEGEFFNRINARYEKKRVDLSATTAVEGRRITLMRTFDLDLRPAFRPALEGDLPTAEPGQTVRLKMLAHRSDTWQGEVTLTPQQSPPGVELPETIVFPAGVDAVEFDVQLADDITPGRKSIRCQSTGEVGRYQENLNEPNISINVQKPTPKPKT</sequence>
<organism evidence="2 3">
    <name type="scientific">Lignipirellula cremea</name>
    <dbReference type="NCBI Taxonomy" id="2528010"/>
    <lineage>
        <taxon>Bacteria</taxon>
        <taxon>Pseudomonadati</taxon>
        <taxon>Planctomycetota</taxon>
        <taxon>Planctomycetia</taxon>
        <taxon>Pirellulales</taxon>
        <taxon>Pirellulaceae</taxon>
        <taxon>Lignipirellula</taxon>
    </lineage>
</organism>
<dbReference type="KEGG" id="lcre:Pla8534_54080"/>
<dbReference type="Gene3D" id="2.60.120.380">
    <property type="match status" value="2"/>
</dbReference>
<keyword evidence="1" id="KW-0732">Signal</keyword>
<evidence type="ECO:0000313" key="3">
    <source>
        <dbReference type="Proteomes" id="UP000317648"/>
    </source>
</evidence>
<dbReference type="OrthoDB" id="237792at2"/>
<evidence type="ECO:0000313" key="2">
    <source>
        <dbReference type="EMBL" id="QDU97559.1"/>
    </source>
</evidence>
<accession>A0A518E0F8</accession>
<feature type="signal peptide" evidence="1">
    <location>
        <begin position="1"/>
        <end position="24"/>
    </location>
</feature>
<gene>
    <name evidence="2" type="ORF">Pla8534_54080</name>
</gene>
<dbReference type="RefSeq" id="WP_145056325.1">
    <property type="nucleotide sequence ID" value="NZ_CP036433.1"/>
</dbReference>
<feature type="chain" id="PRO_5021827477" description="Peptidase C-terminal archaeal/bacterial domain-containing protein" evidence="1">
    <location>
        <begin position="25"/>
        <end position="790"/>
    </location>
</feature>